<dbReference type="PANTHER" id="PTHR12907:SF26">
    <property type="entry name" value="HIF PROLYL HYDROXYLASE, ISOFORM C"/>
    <property type="match status" value="1"/>
</dbReference>
<evidence type="ECO:0000256" key="3">
    <source>
        <dbReference type="ARBA" id="ARBA00022896"/>
    </source>
</evidence>
<evidence type="ECO:0000259" key="7">
    <source>
        <dbReference type="PROSITE" id="PS51471"/>
    </source>
</evidence>
<evidence type="ECO:0000256" key="6">
    <source>
        <dbReference type="ARBA" id="ARBA00023004"/>
    </source>
</evidence>
<keyword evidence="6" id="KW-0408">Iron</keyword>
<evidence type="ECO:0000313" key="9">
    <source>
        <dbReference type="Proteomes" id="UP000638188"/>
    </source>
</evidence>
<name>A0ABQ1PXY4_9GAMM</name>
<dbReference type="InterPro" id="IPR051559">
    <property type="entry name" value="HIF_prolyl_hydroxylases"/>
</dbReference>
<dbReference type="PANTHER" id="PTHR12907">
    <property type="entry name" value="EGL NINE HOMOLOG-RELATED"/>
    <property type="match status" value="1"/>
</dbReference>
<dbReference type="EMBL" id="BMFF01000005">
    <property type="protein sequence ID" value="GGD06489.1"/>
    <property type="molecule type" value="Genomic_DNA"/>
</dbReference>
<evidence type="ECO:0000256" key="5">
    <source>
        <dbReference type="ARBA" id="ARBA00023002"/>
    </source>
</evidence>
<comment type="caution">
    <text evidence="8">The sequence shown here is derived from an EMBL/GenBank/DDBJ whole genome shotgun (WGS) entry which is preliminary data.</text>
</comment>
<evidence type="ECO:0000256" key="1">
    <source>
        <dbReference type="ARBA" id="ARBA00001961"/>
    </source>
</evidence>
<keyword evidence="4" id="KW-0223">Dioxygenase</keyword>
<feature type="domain" description="Fe2OG dioxygenase" evidence="7">
    <location>
        <begin position="109"/>
        <end position="203"/>
    </location>
</feature>
<accession>A0ABQ1PXY4</accession>
<dbReference type="Pfam" id="PF13640">
    <property type="entry name" value="2OG-FeII_Oxy_3"/>
    <property type="match status" value="1"/>
</dbReference>
<protein>
    <recommendedName>
        <fullName evidence="7">Fe2OG dioxygenase domain-containing protein</fullName>
    </recommendedName>
</protein>
<evidence type="ECO:0000256" key="4">
    <source>
        <dbReference type="ARBA" id="ARBA00022964"/>
    </source>
</evidence>
<dbReference type="InterPro" id="IPR044862">
    <property type="entry name" value="Pro_4_hyd_alph_FE2OG_OXY"/>
</dbReference>
<evidence type="ECO:0000313" key="8">
    <source>
        <dbReference type="EMBL" id="GGD06489.1"/>
    </source>
</evidence>
<dbReference type="SMART" id="SM00702">
    <property type="entry name" value="P4Hc"/>
    <property type="match status" value="1"/>
</dbReference>
<keyword evidence="2" id="KW-0479">Metal-binding</keyword>
<reference evidence="9" key="1">
    <citation type="journal article" date="2019" name="Int. J. Syst. Evol. Microbiol.">
        <title>The Global Catalogue of Microorganisms (GCM) 10K type strain sequencing project: providing services to taxonomists for standard genome sequencing and annotation.</title>
        <authorList>
            <consortium name="The Broad Institute Genomics Platform"/>
            <consortium name="The Broad Institute Genome Sequencing Center for Infectious Disease"/>
            <person name="Wu L."/>
            <person name="Ma J."/>
        </authorList>
    </citation>
    <scope>NUCLEOTIDE SEQUENCE [LARGE SCALE GENOMIC DNA]</scope>
    <source>
        <strain evidence="9">CGMCC 1.12482</strain>
    </source>
</reference>
<keyword evidence="9" id="KW-1185">Reference proteome</keyword>
<dbReference type="InterPro" id="IPR006620">
    <property type="entry name" value="Pro_4_hyd_alph"/>
</dbReference>
<keyword evidence="5" id="KW-0560">Oxidoreductase</keyword>
<sequence>MSEFPLALGDCFERIADDLVARRWSVQEQALSDKLVGQLGAVCRQLWHRDDLTPAAVGPAGEELIIPSIRGDYTRWLDDCPPTAAGAAFLQVMDDLRAALNRNLFVGLDSFETHYALYPPGAGYRKHLDRFKGSPLRQVSVVAYLNQAWQPGDGGELRLHLEEGMHDVAPRGGTLVVFMSDSVVHEVLPANRERASLVGWFRRRPDNPLLR</sequence>
<dbReference type="Proteomes" id="UP000638188">
    <property type="component" value="Unassembled WGS sequence"/>
</dbReference>
<dbReference type="RefSeq" id="WP_150277979.1">
    <property type="nucleotide sequence ID" value="NZ_BMFF01000005.1"/>
</dbReference>
<evidence type="ECO:0000256" key="2">
    <source>
        <dbReference type="ARBA" id="ARBA00022723"/>
    </source>
</evidence>
<gene>
    <name evidence="8" type="ORF">GCM10007418_26910</name>
</gene>
<proteinExistence type="predicted"/>
<comment type="cofactor">
    <cofactor evidence="1">
        <name>L-ascorbate</name>
        <dbReference type="ChEBI" id="CHEBI:38290"/>
    </cofactor>
</comment>
<keyword evidence="3" id="KW-0847">Vitamin C</keyword>
<dbReference type="InterPro" id="IPR005123">
    <property type="entry name" value="Oxoglu/Fe-dep_dioxygenase_dom"/>
</dbReference>
<organism evidence="8 9">
    <name type="scientific">Halopseudomonas salina</name>
    <dbReference type="NCBI Taxonomy" id="1323744"/>
    <lineage>
        <taxon>Bacteria</taxon>
        <taxon>Pseudomonadati</taxon>
        <taxon>Pseudomonadota</taxon>
        <taxon>Gammaproteobacteria</taxon>
        <taxon>Pseudomonadales</taxon>
        <taxon>Pseudomonadaceae</taxon>
        <taxon>Halopseudomonas</taxon>
    </lineage>
</organism>
<dbReference type="PROSITE" id="PS51471">
    <property type="entry name" value="FE2OG_OXY"/>
    <property type="match status" value="1"/>
</dbReference>
<dbReference type="Gene3D" id="2.60.120.620">
    <property type="entry name" value="q2cbj1_9rhob like domain"/>
    <property type="match status" value="1"/>
</dbReference>